<evidence type="ECO:0000256" key="1">
    <source>
        <dbReference type="ARBA" id="ARBA00009633"/>
    </source>
</evidence>
<evidence type="ECO:0000313" key="5">
    <source>
        <dbReference type="Ensembl" id="ENSSPUP00000015992.1"/>
    </source>
</evidence>
<evidence type="ECO:0000256" key="2">
    <source>
        <dbReference type="ARBA" id="ARBA00022729"/>
    </source>
</evidence>
<reference evidence="5" key="1">
    <citation type="submission" date="2025-08" db="UniProtKB">
        <authorList>
            <consortium name="Ensembl"/>
        </authorList>
    </citation>
    <scope>IDENTIFICATION</scope>
</reference>
<proteinExistence type="inferred from homology"/>
<evidence type="ECO:0000313" key="6">
    <source>
        <dbReference type="Proteomes" id="UP000694392"/>
    </source>
</evidence>
<keyword evidence="6" id="KW-1185">Reference proteome</keyword>
<feature type="signal peptide" evidence="4">
    <location>
        <begin position="1"/>
        <end position="22"/>
    </location>
</feature>
<dbReference type="InterPro" id="IPR052868">
    <property type="entry name" value="Izumo_fusion"/>
</dbReference>
<feature type="chain" id="PRO_5034003260" evidence="4">
    <location>
        <begin position="23"/>
        <end position="246"/>
    </location>
</feature>
<dbReference type="PANTHER" id="PTHR37357">
    <property type="entry name" value="IZUMO SPERM-EGG FUSION PROTEIN 4"/>
    <property type="match status" value="1"/>
</dbReference>
<reference evidence="5" key="2">
    <citation type="submission" date="2025-09" db="UniProtKB">
        <authorList>
            <consortium name="Ensembl"/>
        </authorList>
    </citation>
    <scope>IDENTIFICATION</scope>
</reference>
<gene>
    <name evidence="5" type="primary">IZUMO4</name>
</gene>
<name>A0A8D0H795_SPHPU</name>
<evidence type="ECO:0000256" key="4">
    <source>
        <dbReference type="SAM" id="SignalP"/>
    </source>
</evidence>
<protein>
    <submittedName>
        <fullName evidence="5">IZUMO family member 4</fullName>
    </submittedName>
</protein>
<feature type="region of interest" description="Disordered" evidence="3">
    <location>
        <begin position="227"/>
        <end position="246"/>
    </location>
</feature>
<dbReference type="Ensembl" id="ENSSPUT00000017050.1">
    <property type="protein sequence ID" value="ENSSPUP00000015992.1"/>
    <property type="gene ID" value="ENSSPUG00000012356.1"/>
</dbReference>
<dbReference type="Proteomes" id="UP000694392">
    <property type="component" value="Unplaced"/>
</dbReference>
<dbReference type="Pfam" id="PF15005">
    <property type="entry name" value="IZUMO"/>
    <property type="match status" value="1"/>
</dbReference>
<organism evidence="5 6">
    <name type="scientific">Sphenodon punctatus</name>
    <name type="common">Tuatara</name>
    <name type="synonym">Hatteria punctata</name>
    <dbReference type="NCBI Taxonomy" id="8508"/>
    <lineage>
        <taxon>Eukaryota</taxon>
        <taxon>Metazoa</taxon>
        <taxon>Chordata</taxon>
        <taxon>Craniata</taxon>
        <taxon>Vertebrata</taxon>
        <taxon>Euteleostomi</taxon>
        <taxon>Lepidosauria</taxon>
        <taxon>Sphenodontia</taxon>
        <taxon>Sphenodontidae</taxon>
        <taxon>Sphenodon</taxon>
    </lineage>
</organism>
<dbReference type="PANTHER" id="PTHR37357:SF1">
    <property type="entry name" value="IZUMO SPERM-EGG FUSION PROTEIN 4"/>
    <property type="match status" value="1"/>
</dbReference>
<dbReference type="AlphaFoldDB" id="A0A8D0H795"/>
<accession>A0A8D0H795</accession>
<keyword evidence="2 4" id="KW-0732">Signal</keyword>
<sequence>MGAGRGWWRLLLAEALALSAAAGCLQCEPSFPLRFASYVPRLSRKAWGLGDVPAAGRLLRAWPRRTLRELRLTVAPEIPLENLQEIAAKVFKKLEIVFSGKTYRPGVLPQILYSIFKEQVKMLQAAIIEGRLECERHCGIHKYEAISCSTCTFSKPTCFGYNCESSEEWEAALKGLFDYINNLPKQPKQQNLDLKMIPDFHKCTSTSPEMLNFTSINLTLSETWQKTRNAERQESKVSPPASEMNC</sequence>
<dbReference type="OMA" id="LHCHNNF"/>
<comment type="similarity">
    <text evidence="1">Belongs to the Izumo family.</text>
</comment>
<evidence type="ECO:0000256" key="3">
    <source>
        <dbReference type="SAM" id="MobiDB-lite"/>
    </source>
</evidence>
<dbReference type="InterPro" id="IPR029389">
    <property type="entry name" value="IZUMO"/>
</dbReference>
<dbReference type="GeneTree" id="ENSGT00390000015418"/>